<dbReference type="PANTHER" id="PTHR47584:SF14">
    <property type="entry name" value="L10-INTERACTING MYB DOMAIN-CONTAINING PROTEIN-LIKE"/>
    <property type="match status" value="1"/>
</dbReference>
<dbReference type="Pfam" id="PF12776">
    <property type="entry name" value="Myb_DNA-bind_3"/>
    <property type="match status" value="1"/>
</dbReference>
<evidence type="ECO:0000313" key="2">
    <source>
        <dbReference type="EMBL" id="KAL0409556.1"/>
    </source>
</evidence>
<proteinExistence type="predicted"/>
<dbReference type="PANTHER" id="PTHR47584">
    <property type="match status" value="1"/>
</dbReference>
<sequence length="196" mass="22866">MVNSKKQTTHAKFFYDRQWSKSQDVAFVNMLFDQARLGFRQSNPLRPNRISLDYATIAVNVFAETSHPREFYLNRLEVVRRRYNTFRRILDEPGFTWHEDTNRVLASKDAWKNLIRVVPFAKAYRYRGEPMWERLVSIFGPTVGGWYSTDDDSSLAENMGHSEEYSDHDSDIVFLGPVESNLEVVDLVTTDNEGDN</sequence>
<name>A0AAW2U1N6_SESRA</name>
<dbReference type="InterPro" id="IPR045026">
    <property type="entry name" value="LIMYB"/>
</dbReference>
<dbReference type="InterPro" id="IPR024752">
    <property type="entry name" value="Myb/SANT-like_dom"/>
</dbReference>
<reference evidence="2" key="1">
    <citation type="submission" date="2020-06" db="EMBL/GenBank/DDBJ databases">
        <authorList>
            <person name="Li T."/>
            <person name="Hu X."/>
            <person name="Zhang T."/>
            <person name="Song X."/>
            <person name="Zhang H."/>
            <person name="Dai N."/>
            <person name="Sheng W."/>
            <person name="Hou X."/>
            <person name="Wei L."/>
        </authorList>
    </citation>
    <scope>NUCLEOTIDE SEQUENCE</scope>
    <source>
        <strain evidence="2">G02</strain>
        <tissue evidence="2">Leaf</tissue>
    </source>
</reference>
<organism evidence="2">
    <name type="scientific">Sesamum radiatum</name>
    <name type="common">Black benniseed</name>
    <dbReference type="NCBI Taxonomy" id="300843"/>
    <lineage>
        <taxon>Eukaryota</taxon>
        <taxon>Viridiplantae</taxon>
        <taxon>Streptophyta</taxon>
        <taxon>Embryophyta</taxon>
        <taxon>Tracheophyta</taxon>
        <taxon>Spermatophyta</taxon>
        <taxon>Magnoliopsida</taxon>
        <taxon>eudicotyledons</taxon>
        <taxon>Gunneridae</taxon>
        <taxon>Pentapetalae</taxon>
        <taxon>asterids</taxon>
        <taxon>lamiids</taxon>
        <taxon>Lamiales</taxon>
        <taxon>Pedaliaceae</taxon>
        <taxon>Sesamum</taxon>
    </lineage>
</organism>
<accession>A0AAW2U1N6</accession>
<reference evidence="2" key="2">
    <citation type="journal article" date="2024" name="Plant">
        <title>Genomic evolution and insights into agronomic trait innovations of Sesamum species.</title>
        <authorList>
            <person name="Miao H."/>
            <person name="Wang L."/>
            <person name="Qu L."/>
            <person name="Liu H."/>
            <person name="Sun Y."/>
            <person name="Le M."/>
            <person name="Wang Q."/>
            <person name="Wei S."/>
            <person name="Zheng Y."/>
            <person name="Lin W."/>
            <person name="Duan Y."/>
            <person name="Cao H."/>
            <person name="Xiong S."/>
            <person name="Wang X."/>
            <person name="Wei L."/>
            <person name="Li C."/>
            <person name="Ma Q."/>
            <person name="Ju M."/>
            <person name="Zhao R."/>
            <person name="Li G."/>
            <person name="Mu C."/>
            <person name="Tian Q."/>
            <person name="Mei H."/>
            <person name="Zhang T."/>
            <person name="Gao T."/>
            <person name="Zhang H."/>
        </authorList>
    </citation>
    <scope>NUCLEOTIDE SEQUENCE</scope>
    <source>
        <strain evidence="2">G02</strain>
    </source>
</reference>
<gene>
    <name evidence="2" type="ORF">Sradi_1890000</name>
</gene>
<comment type="caution">
    <text evidence="2">The sequence shown here is derived from an EMBL/GenBank/DDBJ whole genome shotgun (WGS) entry which is preliminary data.</text>
</comment>
<dbReference type="EMBL" id="JACGWJ010000007">
    <property type="protein sequence ID" value="KAL0409556.1"/>
    <property type="molecule type" value="Genomic_DNA"/>
</dbReference>
<feature type="domain" description="Myb/SANT-like" evidence="1">
    <location>
        <begin position="18"/>
        <end position="113"/>
    </location>
</feature>
<protein>
    <recommendedName>
        <fullName evidence="1">Myb/SANT-like domain-containing protein</fullName>
    </recommendedName>
</protein>
<evidence type="ECO:0000259" key="1">
    <source>
        <dbReference type="Pfam" id="PF12776"/>
    </source>
</evidence>
<dbReference type="AlphaFoldDB" id="A0AAW2U1N6"/>